<proteinExistence type="predicted"/>
<dbReference type="RefSeq" id="WP_123015778.1">
    <property type="nucleotide sequence ID" value="NZ_AP024911.1"/>
</dbReference>
<keyword evidence="2" id="KW-1185">Reference proteome</keyword>
<comment type="caution">
    <text evidence="1">The sequence shown here is derived from an EMBL/GenBank/DDBJ whole genome shotgun (WGS) entry which is preliminary data.</text>
</comment>
<dbReference type="SUPFAM" id="SSF103642">
    <property type="entry name" value="Sec-C motif"/>
    <property type="match status" value="1"/>
</dbReference>
<gene>
    <name evidence="1" type="ORF">ACFODT_11075</name>
</gene>
<accession>A0ABV7CD08</accession>
<organism evidence="1 2">
    <name type="scientific">Vibrio zhugei</name>
    <dbReference type="NCBI Taxonomy" id="2479546"/>
    <lineage>
        <taxon>Bacteria</taxon>
        <taxon>Pseudomonadati</taxon>
        <taxon>Pseudomonadota</taxon>
        <taxon>Gammaproteobacteria</taxon>
        <taxon>Vibrionales</taxon>
        <taxon>Vibrionaceae</taxon>
        <taxon>Vibrio</taxon>
    </lineage>
</organism>
<dbReference type="InterPro" id="IPR004027">
    <property type="entry name" value="SEC_C_motif"/>
</dbReference>
<dbReference type="NCBIfam" id="TIGR04102">
    <property type="entry name" value="SWIM_PBPRA1643"/>
    <property type="match status" value="1"/>
</dbReference>
<dbReference type="Gene3D" id="3.10.450.50">
    <property type="match status" value="1"/>
</dbReference>
<sequence>MSKLFFKGRIETRKNHVKSGYNVNRYIKAGSADAPITVTVACEARKTEIEAITQEQAIIANIVVDATREENTVELDTLLNRPTTATAEKTPSRNEPCLCGSGQKYKKCCA</sequence>
<dbReference type="Proteomes" id="UP001595384">
    <property type="component" value="Unassembled WGS sequence"/>
</dbReference>
<evidence type="ECO:0000313" key="1">
    <source>
        <dbReference type="EMBL" id="MFC3024365.1"/>
    </source>
</evidence>
<dbReference type="Pfam" id="PF02810">
    <property type="entry name" value="SEC-C"/>
    <property type="match status" value="1"/>
</dbReference>
<reference evidence="2" key="1">
    <citation type="journal article" date="2019" name="Int. J. Syst. Evol. Microbiol.">
        <title>The Global Catalogue of Microorganisms (GCM) 10K type strain sequencing project: providing services to taxonomists for standard genome sequencing and annotation.</title>
        <authorList>
            <consortium name="The Broad Institute Genomics Platform"/>
            <consortium name="The Broad Institute Genome Sequencing Center for Infectious Disease"/>
            <person name="Wu L."/>
            <person name="Ma J."/>
        </authorList>
    </citation>
    <scope>NUCLEOTIDE SEQUENCE [LARGE SCALE GENOMIC DNA]</scope>
    <source>
        <strain evidence="2">KCTC 62784</strain>
    </source>
</reference>
<name>A0ABV7CD08_9VIBR</name>
<dbReference type="InterPro" id="IPR026368">
    <property type="entry name" value="SWIM_PBPRA1643"/>
</dbReference>
<dbReference type="EMBL" id="JBHRSE010000069">
    <property type="protein sequence ID" value="MFC3024365.1"/>
    <property type="molecule type" value="Genomic_DNA"/>
</dbReference>
<protein>
    <submittedName>
        <fullName evidence="1">PBPRA1643 family SWIM/SEC-C metal-binding motif protein</fullName>
    </submittedName>
</protein>
<evidence type="ECO:0000313" key="2">
    <source>
        <dbReference type="Proteomes" id="UP001595384"/>
    </source>
</evidence>